<dbReference type="VEuPathDB" id="VectorBase:GPPI016368"/>
<sequence length="98" mass="10973">MCPLVQNGIVVFCGWGAKLLTASCIYYLLILSFKVSANIIICTYPVLSLSFNNSGQIVPCTELELYLLTITNDDNPNTKGLQDLTKGNYNYVYVFMFQ</sequence>
<evidence type="ECO:0000313" key="2">
    <source>
        <dbReference type="Proteomes" id="UP000092460"/>
    </source>
</evidence>
<reference evidence="2" key="1">
    <citation type="submission" date="2015-01" db="EMBL/GenBank/DDBJ databases">
        <authorList>
            <person name="Aksoy S."/>
            <person name="Warren W."/>
            <person name="Wilson R.K."/>
        </authorList>
    </citation>
    <scope>NUCLEOTIDE SEQUENCE [LARGE SCALE GENOMIC DNA]</scope>
    <source>
        <strain evidence="2">IAEA</strain>
    </source>
</reference>
<accession>A0A1B0B234</accession>
<dbReference type="EMBL" id="JXJN01007396">
    <property type="status" value="NOT_ANNOTATED_CDS"/>
    <property type="molecule type" value="Genomic_DNA"/>
</dbReference>
<evidence type="ECO:0000313" key="1">
    <source>
        <dbReference type="EnsemblMetazoa" id="GPPI016368-PA"/>
    </source>
</evidence>
<proteinExistence type="predicted"/>
<organism evidence="1 2">
    <name type="scientific">Glossina palpalis gambiensis</name>
    <dbReference type="NCBI Taxonomy" id="67801"/>
    <lineage>
        <taxon>Eukaryota</taxon>
        <taxon>Metazoa</taxon>
        <taxon>Ecdysozoa</taxon>
        <taxon>Arthropoda</taxon>
        <taxon>Hexapoda</taxon>
        <taxon>Insecta</taxon>
        <taxon>Pterygota</taxon>
        <taxon>Neoptera</taxon>
        <taxon>Endopterygota</taxon>
        <taxon>Diptera</taxon>
        <taxon>Brachycera</taxon>
        <taxon>Muscomorpha</taxon>
        <taxon>Hippoboscoidea</taxon>
        <taxon>Glossinidae</taxon>
        <taxon>Glossina</taxon>
    </lineage>
</organism>
<keyword evidence="2" id="KW-1185">Reference proteome</keyword>
<name>A0A1B0B234_9MUSC</name>
<protein>
    <submittedName>
        <fullName evidence="1">Uncharacterized protein</fullName>
    </submittedName>
</protein>
<reference evidence="1" key="2">
    <citation type="submission" date="2020-05" db="UniProtKB">
        <authorList>
            <consortium name="EnsemblMetazoa"/>
        </authorList>
    </citation>
    <scope>IDENTIFICATION</scope>
    <source>
        <strain evidence="1">IAEA</strain>
    </source>
</reference>
<dbReference type="EnsemblMetazoa" id="GPPI016368-RA">
    <property type="protein sequence ID" value="GPPI016368-PA"/>
    <property type="gene ID" value="GPPI016368"/>
</dbReference>
<dbReference type="Proteomes" id="UP000092460">
    <property type="component" value="Unassembled WGS sequence"/>
</dbReference>
<dbReference type="AlphaFoldDB" id="A0A1B0B234"/>